<organism evidence="2 3">
    <name type="scientific">Chlamydomonas reinhardtii</name>
    <name type="common">Chlamydomonas smithii</name>
    <dbReference type="NCBI Taxonomy" id="3055"/>
    <lineage>
        <taxon>Eukaryota</taxon>
        <taxon>Viridiplantae</taxon>
        <taxon>Chlorophyta</taxon>
        <taxon>core chlorophytes</taxon>
        <taxon>Chlorophyceae</taxon>
        <taxon>CS clade</taxon>
        <taxon>Chlamydomonadales</taxon>
        <taxon>Chlamydomonadaceae</taxon>
        <taxon>Chlamydomonas</taxon>
    </lineage>
</organism>
<evidence type="ECO:0000313" key="2">
    <source>
        <dbReference type="EMBL" id="PNW77796.1"/>
    </source>
</evidence>
<gene>
    <name evidence="2" type="ORF">CHLRE_10g452150v5</name>
</gene>
<feature type="compositionally biased region" description="Low complexity" evidence="1">
    <location>
        <begin position="369"/>
        <end position="380"/>
    </location>
</feature>
<dbReference type="Gramene" id="PNW77796">
    <property type="protein sequence ID" value="PNW77796"/>
    <property type="gene ID" value="CHLRE_10g452150v5"/>
</dbReference>
<feature type="compositionally biased region" description="Basic and acidic residues" evidence="1">
    <location>
        <begin position="190"/>
        <end position="200"/>
    </location>
</feature>
<name>A0A2K3DB92_CHLRE</name>
<sequence>MAPDTAREVNATPHATDEAPDYLALLPVPLLLNSVLPLLAAPDVLRLAACCRTLKEVAFADDVWQPRCKARSWERQYRGMSWQECYTARRRTLCVECGQASRYVFALLSCRLCEKCEHASPRYGLVTALEAAERYGVPYTALGGVPYHEACRTRFYLRTTIEAMARPLGGGRGAGAQESGSEEEEEKEEENPQRENRAEEPMGPEAEDGEGEAQQQQRQQQEDESSDEEEGGAGGDAAAQRRAAEKAARKAAKKAAKEAQRAKRQGKATAPMAAPPRPSYGKIVTGTSPPTGKSRGGSGSGGGGSRGTRGAAGLFGRSPPGCRAAGPLMVQDDGDGQALPLEGQAVAGGGRRRGGGRGGGGGGGGGAGAAAAPAASGPSRTVKLKSGWAAEREALMAAWGQFGISGLVLAS</sequence>
<dbReference type="InParanoid" id="A0A2K3DB92"/>
<evidence type="ECO:0008006" key="4">
    <source>
        <dbReference type="Google" id="ProtNLM"/>
    </source>
</evidence>
<protein>
    <recommendedName>
        <fullName evidence="4">F-box domain-containing protein</fullName>
    </recommendedName>
</protein>
<evidence type="ECO:0000256" key="1">
    <source>
        <dbReference type="SAM" id="MobiDB-lite"/>
    </source>
</evidence>
<dbReference type="EMBL" id="CM008971">
    <property type="protein sequence ID" value="PNW77796.1"/>
    <property type="molecule type" value="Genomic_DNA"/>
</dbReference>
<proteinExistence type="predicted"/>
<accession>A0A2K3DB92</accession>
<feature type="compositionally biased region" description="Gly residues" evidence="1">
    <location>
        <begin position="294"/>
        <end position="307"/>
    </location>
</feature>
<evidence type="ECO:0000313" key="3">
    <source>
        <dbReference type="Proteomes" id="UP000006906"/>
    </source>
</evidence>
<dbReference type="AlphaFoldDB" id="A0A2K3DB92"/>
<dbReference type="GeneID" id="5723895"/>
<dbReference type="KEGG" id="cre:CHLRE_10g452150v5"/>
<dbReference type="RefSeq" id="XP_042920382.1">
    <property type="nucleotide sequence ID" value="XM_043066985.1"/>
</dbReference>
<dbReference type="SUPFAM" id="SSF81383">
    <property type="entry name" value="F-box domain"/>
    <property type="match status" value="1"/>
</dbReference>
<feature type="compositionally biased region" description="Acidic residues" evidence="1">
    <location>
        <begin position="180"/>
        <end position="189"/>
    </location>
</feature>
<dbReference type="Gene3D" id="1.20.1280.50">
    <property type="match status" value="1"/>
</dbReference>
<dbReference type="OrthoDB" id="544269at2759"/>
<reference evidence="2 3" key="1">
    <citation type="journal article" date="2007" name="Science">
        <title>The Chlamydomonas genome reveals the evolution of key animal and plant functions.</title>
        <authorList>
            <person name="Merchant S.S."/>
            <person name="Prochnik S.E."/>
            <person name="Vallon O."/>
            <person name="Harris E.H."/>
            <person name="Karpowicz S.J."/>
            <person name="Witman G.B."/>
            <person name="Terry A."/>
            <person name="Salamov A."/>
            <person name="Fritz-Laylin L.K."/>
            <person name="Marechal-Drouard L."/>
            <person name="Marshall W.F."/>
            <person name="Qu L.H."/>
            <person name="Nelson D.R."/>
            <person name="Sanderfoot A.A."/>
            <person name="Spalding M.H."/>
            <person name="Kapitonov V.V."/>
            <person name="Ren Q."/>
            <person name="Ferris P."/>
            <person name="Lindquist E."/>
            <person name="Shapiro H."/>
            <person name="Lucas S.M."/>
            <person name="Grimwood J."/>
            <person name="Schmutz J."/>
            <person name="Cardol P."/>
            <person name="Cerutti H."/>
            <person name="Chanfreau G."/>
            <person name="Chen C.L."/>
            <person name="Cognat V."/>
            <person name="Croft M.T."/>
            <person name="Dent R."/>
            <person name="Dutcher S."/>
            <person name="Fernandez E."/>
            <person name="Fukuzawa H."/>
            <person name="Gonzalez-Ballester D."/>
            <person name="Gonzalez-Halphen D."/>
            <person name="Hallmann A."/>
            <person name="Hanikenne M."/>
            <person name="Hippler M."/>
            <person name="Inwood W."/>
            <person name="Jabbari K."/>
            <person name="Kalanon M."/>
            <person name="Kuras R."/>
            <person name="Lefebvre P.A."/>
            <person name="Lemaire S.D."/>
            <person name="Lobanov A.V."/>
            <person name="Lohr M."/>
            <person name="Manuell A."/>
            <person name="Meier I."/>
            <person name="Mets L."/>
            <person name="Mittag M."/>
            <person name="Mittelmeier T."/>
            <person name="Moroney J.V."/>
            <person name="Moseley J."/>
            <person name="Napoli C."/>
            <person name="Nedelcu A.M."/>
            <person name="Niyogi K."/>
            <person name="Novoselov S.V."/>
            <person name="Paulsen I.T."/>
            <person name="Pazour G."/>
            <person name="Purton S."/>
            <person name="Ral J.P."/>
            <person name="Riano-Pachon D.M."/>
            <person name="Riekhof W."/>
            <person name="Rymarquis L."/>
            <person name="Schroda M."/>
            <person name="Stern D."/>
            <person name="Umen J."/>
            <person name="Willows R."/>
            <person name="Wilson N."/>
            <person name="Zimmer S.L."/>
            <person name="Allmer J."/>
            <person name="Balk J."/>
            <person name="Bisova K."/>
            <person name="Chen C.J."/>
            <person name="Elias M."/>
            <person name="Gendler K."/>
            <person name="Hauser C."/>
            <person name="Lamb M.R."/>
            <person name="Ledford H."/>
            <person name="Long J.C."/>
            <person name="Minagawa J."/>
            <person name="Page M.D."/>
            <person name="Pan J."/>
            <person name="Pootakham W."/>
            <person name="Roje S."/>
            <person name="Rose A."/>
            <person name="Stahlberg E."/>
            <person name="Terauchi A.M."/>
            <person name="Yang P."/>
            <person name="Ball S."/>
            <person name="Bowler C."/>
            <person name="Dieckmann C.L."/>
            <person name="Gladyshev V.N."/>
            <person name="Green P."/>
            <person name="Jorgensen R."/>
            <person name="Mayfield S."/>
            <person name="Mueller-Roeber B."/>
            <person name="Rajamani S."/>
            <person name="Sayre R.T."/>
            <person name="Brokstein P."/>
            <person name="Dubchak I."/>
            <person name="Goodstein D."/>
            <person name="Hornick L."/>
            <person name="Huang Y.W."/>
            <person name="Jhaveri J."/>
            <person name="Luo Y."/>
            <person name="Martinez D."/>
            <person name="Ngau W.C."/>
            <person name="Otillar B."/>
            <person name="Poliakov A."/>
            <person name="Porter A."/>
            <person name="Szajkowski L."/>
            <person name="Werner G."/>
            <person name="Zhou K."/>
            <person name="Grigoriev I.V."/>
            <person name="Rokhsar D.S."/>
            <person name="Grossman A.R."/>
        </authorList>
    </citation>
    <scope>NUCLEOTIDE SEQUENCE [LARGE SCALE GENOMIC DNA]</scope>
    <source>
        <strain evidence="3">CC-503</strain>
    </source>
</reference>
<feature type="region of interest" description="Disordered" evidence="1">
    <location>
        <begin position="166"/>
        <end position="380"/>
    </location>
</feature>
<dbReference type="OMA" id="LMAAWGQ"/>
<feature type="compositionally biased region" description="Gly residues" evidence="1">
    <location>
        <begin position="356"/>
        <end position="368"/>
    </location>
</feature>
<feature type="compositionally biased region" description="Acidic residues" evidence="1">
    <location>
        <begin position="222"/>
        <end position="231"/>
    </location>
</feature>
<dbReference type="ExpressionAtlas" id="A0A2K3DB92">
    <property type="expression patterns" value="differential"/>
</dbReference>
<keyword evidence="3" id="KW-1185">Reference proteome</keyword>
<dbReference type="InterPro" id="IPR036047">
    <property type="entry name" value="F-box-like_dom_sf"/>
</dbReference>
<dbReference type="Proteomes" id="UP000006906">
    <property type="component" value="Chromosome 10"/>
</dbReference>